<dbReference type="Pfam" id="PF00501">
    <property type="entry name" value="AMP-binding"/>
    <property type="match status" value="1"/>
</dbReference>
<dbReference type="InterPro" id="IPR042099">
    <property type="entry name" value="ANL_N_sf"/>
</dbReference>
<organism evidence="2 3">
    <name type="scientific">Bacillus cereus</name>
    <dbReference type="NCBI Taxonomy" id="1396"/>
    <lineage>
        <taxon>Bacteria</taxon>
        <taxon>Bacillati</taxon>
        <taxon>Bacillota</taxon>
        <taxon>Bacilli</taxon>
        <taxon>Bacillales</taxon>
        <taxon>Bacillaceae</taxon>
        <taxon>Bacillus</taxon>
        <taxon>Bacillus cereus group</taxon>
    </lineage>
</organism>
<dbReference type="InterPro" id="IPR000873">
    <property type="entry name" value="AMP-dep_synth/lig_dom"/>
</dbReference>
<sequence length="498" mass="57018">MKFIHDLLEKSKGNSLFLTEKNEVNLEDLRKNTRKTASFLQFYNVRPGDRVLIMVDNSIELVQILLATSIVRAIAVIINPGTLKDNLNYIIEDCNPTLIISNGNCENNKAIVHISLEEYKYYLKSEYYLNDINLRKYEYSNYDKVLLIYTSGSTGKPKAVVSTHNQVMFCVQAISRELEINDLDTIGCLLPFSFDYGLYQVFLALYNGANLYIGSSNDAGIRLLSFLNKRKITIFPSVPHLTKGLIKLLEVKKETLNLKKITNTGEHLPHTLIQKIKTLMPHCKVYSMYGLTECKRVSILSPSDWEIKPHSVGRPLGGTRCYIVNENNEIVPLGEKGELVVVGPNVMNGYWNQVGLTNQKFRKNWISLKGDETALFTGDIFHMDYDGYLYFHGRKDEQFKQKGFRLSIKEIEETVNNIDSVETAILIPPTKEIEKSILFVRTQKDLTYINGILKEKLEFYKIPQLVLKINNFPTTNNGKIDRKELINTYLRGENNVIS</sequence>
<dbReference type="Proteomes" id="UP001175137">
    <property type="component" value="Unassembled WGS sequence"/>
</dbReference>
<gene>
    <name evidence="2" type="ORF">QYM23_08980</name>
</gene>
<dbReference type="RefSeq" id="WP_301266109.1">
    <property type="nucleotide sequence ID" value="NZ_JAUIQW010000001.1"/>
</dbReference>
<evidence type="ECO:0000313" key="3">
    <source>
        <dbReference type="Proteomes" id="UP001175137"/>
    </source>
</evidence>
<dbReference type="EMBL" id="JAUIQW010000001">
    <property type="protein sequence ID" value="MDN4872990.1"/>
    <property type="molecule type" value="Genomic_DNA"/>
</dbReference>
<dbReference type="InterPro" id="IPR050237">
    <property type="entry name" value="ATP-dep_AMP-bd_enzyme"/>
</dbReference>
<dbReference type="PROSITE" id="PS00455">
    <property type="entry name" value="AMP_BINDING"/>
    <property type="match status" value="1"/>
</dbReference>
<name>A0AAW7NDI3_BACCE</name>
<feature type="domain" description="AMP-dependent synthetase/ligase" evidence="1">
    <location>
        <begin position="20"/>
        <end position="351"/>
    </location>
</feature>
<dbReference type="InterPro" id="IPR020845">
    <property type="entry name" value="AMP-binding_CS"/>
</dbReference>
<dbReference type="InterPro" id="IPR045851">
    <property type="entry name" value="AMP-bd_C_sf"/>
</dbReference>
<protein>
    <submittedName>
        <fullName evidence="2">Class I adenylate-forming enzyme family protein</fullName>
    </submittedName>
</protein>
<proteinExistence type="predicted"/>
<dbReference type="Gene3D" id="3.30.300.30">
    <property type="match status" value="1"/>
</dbReference>
<evidence type="ECO:0000259" key="1">
    <source>
        <dbReference type="Pfam" id="PF00501"/>
    </source>
</evidence>
<comment type="caution">
    <text evidence="2">The sequence shown here is derived from an EMBL/GenBank/DDBJ whole genome shotgun (WGS) entry which is preliminary data.</text>
</comment>
<dbReference type="PANTHER" id="PTHR43767">
    <property type="entry name" value="LONG-CHAIN-FATTY-ACID--COA LIGASE"/>
    <property type="match status" value="1"/>
</dbReference>
<dbReference type="Gene3D" id="3.40.50.12780">
    <property type="entry name" value="N-terminal domain of ligase-like"/>
    <property type="match status" value="1"/>
</dbReference>
<reference evidence="2" key="1">
    <citation type="submission" date="2023-07" db="EMBL/GenBank/DDBJ databases">
        <title>Complete genome sequence of Bacillus cereus SRCM126073 isolated from soil.</title>
        <authorList>
            <person name="Yang H.-G."/>
            <person name="Ryu M.-S."/>
            <person name="Ha G.-S."/>
            <person name="Yang H.-J."/>
            <person name="Jeong D.-Y."/>
        </authorList>
    </citation>
    <scope>NUCLEOTIDE SEQUENCE</scope>
    <source>
        <strain evidence="2">SRCM126073</strain>
    </source>
</reference>
<dbReference type="PANTHER" id="PTHR43767:SF10">
    <property type="entry name" value="SURFACTIN SYNTHASE SUBUNIT 1"/>
    <property type="match status" value="1"/>
</dbReference>
<accession>A0AAW7NDI3</accession>
<dbReference type="AlphaFoldDB" id="A0AAW7NDI3"/>
<dbReference type="SUPFAM" id="SSF56801">
    <property type="entry name" value="Acetyl-CoA synthetase-like"/>
    <property type="match status" value="1"/>
</dbReference>
<evidence type="ECO:0000313" key="2">
    <source>
        <dbReference type="EMBL" id="MDN4872990.1"/>
    </source>
</evidence>